<evidence type="ECO:0000313" key="2">
    <source>
        <dbReference type="Proteomes" id="UP000439113"/>
    </source>
</evidence>
<dbReference type="OrthoDB" id="6592844at2"/>
<dbReference type="EMBL" id="WNKS01000025">
    <property type="protein sequence ID" value="MTV33041.1"/>
    <property type="molecule type" value="Genomic_DNA"/>
</dbReference>
<dbReference type="AlphaFoldDB" id="A0A6N8DV58"/>
<reference evidence="1 2" key="1">
    <citation type="submission" date="2019-11" db="EMBL/GenBank/DDBJ databases">
        <title>Whole-genome sequence of a Rhodoblastus acidophilus DSM 142.</title>
        <authorList>
            <person name="Kyndt J.A."/>
            <person name="Meyer T.E."/>
        </authorList>
    </citation>
    <scope>NUCLEOTIDE SEQUENCE [LARGE SCALE GENOMIC DNA]</scope>
    <source>
        <strain evidence="1 2">DSM 142</strain>
    </source>
</reference>
<proteinExistence type="predicted"/>
<evidence type="ECO:0000313" key="1">
    <source>
        <dbReference type="EMBL" id="MTV33041.1"/>
    </source>
</evidence>
<gene>
    <name evidence="1" type="ORF">GJ654_18840</name>
</gene>
<accession>A0A6N8DV58</accession>
<name>A0A6N8DV58_RHOAC</name>
<protein>
    <submittedName>
        <fullName evidence="1">DUF2313 domain-containing protein</fullName>
    </submittedName>
</protein>
<sequence length="264" mass="28884">MLDIRTPQDAAICPLISARPPSIVDVESAPTDETLLPQILHFTPRGAAWSTDENFEPETVLRGVWLAIADFAADMWTRLFTVFSQAFPSLVTDALADWETELGLPEAGEEAIYATLDDAARLRAVRQAYADAGGASPGYFICVADQLGYRVEVTENGFFAFDGTPFDGATRLAMLSDVRLFSCDGVMSFDSVTGLTNFCVDPTQFWTVKLLDIQATYLAFDGVMSFDGAQALTSIPYATALERRIRNRANVETYVFFDYSGAAS</sequence>
<comment type="caution">
    <text evidence="1">The sequence shown here is derived from an EMBL/GenBank/DDBJ whole genome shotgun (WGS) entry which is preliminary data.</text>
</comment>
<organism evidence="1 2">
    <name type="scientific">Rhodoblastus acidophilus</name>
    <name type="common">Rhodopseudomonas acidophila</name>
    <dbReference type="NCBI Taxonomy" id="1074"/>
    <lineage>
        <taxon>Bacteria</taxon>
        <taxon>Pseudomonadati</taxon>
        <taxon>Pseudomonadota</taxon>
        <taxon>Alphaproteobacteria</taxon>
        <taxon>Hyphomicrobiales</taxon>
        <taxon>Rhodoblastaceae</taxon>
        <taxon>Rhodoblastus</taxon>
    </lineage>
</organism>
<dbReference type="RefSeq" id="WP_155447722.1">
    <property type="nucleotide sequence ID" value="NZ_JAOQNR010000024.1"/>
</dbReference>
<dbReference type="Proteomes" id="UP000439113">
    <property type="component" value="Unassembled WGS sequence"/>
</dbReference>